<dbReference type="PANTHER" id="PTHR44757:SF2">
    <property type="entry name" value="BIOFILM ARCHITECTURE MAINTENANCE PROTEIN MBAA"/>
    <property type="match status" value="1"/>
</dbReference>
<keyword evidence="1" id="KW-0472">Membrane</keyword>
<dbReference type="NCBIfam" id="TIGR00254">
    <property type="entry name" value="GGDEF"/>
    <property type="match status" value="1"/>
</dbReference>
<dbReference type="Gene3D" id="3.30.70.270">
    <property type="match status" value="1"/>
</dbReference>
<dbReference type="InterPro" id="IPR035919">
    <property type="entry name" value="EAL_sf"/>
</dbReference>
<keyword evidence="1" id="KW-0812">Transmembrane</keyword>
<dbReference type="Proteomes" id="UP000190135">
    <property type="component" value="Unassembled WGS sequence"/>
</dbReference>
<dbReference type="Pfam" id="PF00672">
    <property type="entry name" value="HAMP"/>
    <property type="match status" value="1"/>
</dbReference>
<reference evidence="6 7" key="1">
    <citation type="submission" date="2017-02" db="EMBL/GenBank/DDBJ databases">
        <authorList>
            <person name="Peterson S.W."/>
        </authorList>
    </citation>
    <scope>NUCLEOTIDE SEQUENCE [LARGE SCALE GENOMIC DNA]</scope>
    <source>
        <strain evidence="6 7">USBA 369</strain>
    </source>
</reference>
<dbReference type="SUPFAM" id="SSF55785">
    <property type="entry name" value="PYP-like sensor domain (PAS domain)"/>
    <property type="match status" value="1"/>
</dbReference>
<dbReference type="InterPro" id="IPR052155">
    <property type="entry name" value="Biofilm_reg_signaling"/>
</dbReference>
<dbReference type="InterPro" id="IPR043128">
    <property type="entry name" value="Rev_trsase/Diguanyl_cyclase"/>
</dbReference>
<protein>
    <submittedName>
        <fullName evidence="6">Diguanylate cyclase (GGDEF) domain-containing protein</fullName>
    </submittedName>
</protein>
<dbReference type="PROSITE" id="PS50885">
    <property type="entry name" value="HAMP"/>
    <property type="match status" value="1"/>
</dbReference>
<dbReference type="AlphaFoldDB" id="A0A1T4RD96"/>
<dbReference type="InterPro" id="IPR035965">
    <property type="entry name" value="PAS-like_dom_sf"/>
</dbReference>
<dbReference type="InterPro" id="IPR029787">
    <property type="entry name" value="Nucleotide_cyclase"/>
</dbReference>
<dbReference type="Gene3D" id="6.10.340.10">
    <property type="match status" value="1"/>
</dbReference>
<sequence length="816" mass="89967">MPIRWKLLIACLALILADVAVAQLAIESQGEVRRSADRLYEHGMVSLDHLRSAQGVLSALSTTFEAREGQGTRDSGPLRQENIDVLLDGLTKIDETLQQSAAIATSEKTHGLIDEVRVQLSRLRASGGAASARKVVSDLAIANDEIATIAAAVLRDGRTTQRAVYAYLDQFRTGTWRAAGIAATIAILVFFLLGRTIVAPIKRATRIINSIAAKSFDNQIITRGRSETAQLLRALDAMQTSIAGQITGMEKERKTQAANLSGTIAIQGARWEAALNNMSQGLCLFDRDLKLMVHNKRFEQMFGARRFGLTSREMLDDPFLHHVLAPSEGAFFTAEMPDGRVIAISRQWIEGGGLVATLEDITERHIADQKMRHLARHDALTDLPNRLRFRERLEKLFGMPGVALLSLDLDGFKTVNDTLGHPVGDRLLKAVSARLCECVGKRDLLARTGGDEFAVIQVGVAQPESAEALAKRLIAALAAPFDIEHHKISIGVSIGIVVNSEKETGTLIDPDALLKDVDLALYSAKAAGRNAYRFFKPEMAETIERRRRMEIDLRRAVEADEFELFYQPFYDVARGTISGFEALIRWRHPERGLVSPGEFIPIAEEVGLIDAMGLWALEAACRQAAQWPSQLSISVNLSPIQFRDPDLSRRVEDILNATGLPPSRLQLEVTESLMLEDDRATLAVLQAFRARGIRLSMDDFGTGYSSLGYLTKFPFDKVKIDQSFVRHLTEPENIAVVRAVIGLSRSMGISVIAEGVETSEHYDVLEREGCREMQGYFFSPPVPALEVAGLLMRFRPQPRMSRPAGEADTSHLAFVG</sequence>
<evidence type="ECO:0000256" key="1">
    <source>
        <dbReference type="SAM" id="Phobius"/>
    </source>
</evidence>
<gene>
    <name evidence="6" type="ORF">SAMN05428963_106221</name>
</gene>
<organism evidence="6 7">
    <name type="scientific">Consotaella salsifontis</name>
    <dbReference type="NCBI Taxonomy" id="1365950"/>
    <lineage>
        <taxon>Bacteria</taxon>
        <taxon>Pseudomonadati</taxon>
        <taxon>Pseudomonadota</taxon>
        <taxon>Alphaproteobacteria</taxon>
        <taxon>Hyphomicrobiales</taxon>
        <taxon>Aurantimonadaceae</taxon>
        <taxon>Consotaella</taxon>
    </lineage>
</organism>
<feature type="domain" description="GGDEF" evidence="5">
    <location>
        <begin position="400"/>
        <end position="537"/>
    </location>
</feature>
<dbReference type="SUPFAM" id="SSF141868">
    <property type="entry name" value="EAL domain-like"/>
    <property type="match status" value="1"/>
</dbReference>
<evidence type="ECO:0000259" key="5">
    <source>
        <dbReference type="PROSITE" id="PS50887"/>
    </source>
</evidence>
<dbReference type="SMART" id="SM00304">
    <property type="entry name" value="HAMP"/>
    <property type="match status" value="1"/>
</dbReference>
<keyword evidence="1" id="KW-1133">Transmembrane helix</keyword>
<dbReference type="Gene3D" id="3.30.450.20">
    <property type="entry name" value="PAS domain"/>
    <property type="match status" value="1"/>
</dbReference>
<feature type="transmembrane region" description="Helical" evidence="1">
    <location>
        <begin position="176"/>
        <end position="198"/>
    </location>
</feature>
<keyword evidence="7" id="KW-1185">Reference proteome</keyword>
<dbReference type="Pfam" id="PF00990">
    <property type="entry name" value="GGDEF"/>
    <property type="match status" value="1"/>
</dbReference>
<dbReference type="CDD" id="cd01948">
    <property type="entry name" value="EAL"/>
    <property type="match status" value="1"/>
</dbReference>
<name>A0A1T4RD96_9HYPH</name>
<dbReference type="InterPro" id="IPR003660">
    <property type="entry name" value="HAMP_dom"/>
</dbReference>
<dbReference type="PROSITE" id="PS50887">
    <property type="entry name" value="GGDEF"/>
    <property type="match status" value="1"/>
</dbReference>
<dbReference type="RefSeq" id="WP_131829904.1">
    <property type="nucleotide sequence ID" value="NZ_FUXL01000006.1"/>
</dbReference>
<dbReference type="GO" id="GO:0016020">
    <property type="term" value="C:membrane"/>
    <property type="evidence" value="ECO:0007669"/>
    <property type="project" value="InterPro"/>
</dbReference>
<dbReference type="SUPFAM" id="SSF158472">
    <property type="entry name" value="HAMP domain-like"/>
    <property type="match status" value="1"/>
</dbReference>
<accession>A0A1T4RD96</accession>
<dbReference type="STRING" id="1365950.SAMN05428963_106221"/>
<feature type="signal peptide" evidence="2">
    <location>
        <begin position="1"/>
        <end position="22"/>
    </location>
</feature>
<dbReference type="GO" id="GO:0007165">
    <property type="term" value="P:signal transduction"/>
    <property type="evidence" value="ECO:0007669"/>
    <property type="project" value="InterPro"/>
</dbReference>
<feature type="chain" id="PRO_5012865946" evidence="2">
    <location>
        <begin position="23"/>
        <end position="816"/>
    </location>
</feature>
<dbReference type="SUPFAM" id="SSF55073">
    <property type="entry name" value="Nucleotide cyclase"/>
    <property type="match status" value="1"/>
</dbReference>
<dbReference type="InterPro" id="IPR001633">
    <property type="entry name" value="EAL_dom"/>
</dbReference>
<evidence type="ECO:0000256" key="2">
    <source>
        <dbReference type="SAM" id="SignalP"/>
    </source>
</evidence>
<dbReference type="CDD" id="cd01949">
    <property type="entry name" value="GGDEF"/>
    <property type="match status" value="1"/>
</dbReference>
<evidence type="ECO:0000313" key="7">
    <source>
        <dbReference type="Proteomes" id="UP000190135"/>
    </source>
</evidence>
<dbReference type="SMART" id="SM00052">
    <property type="entry name" value="EAL"/>
    <property type="match status" value="1"/>
</dbReference>
<dbReference type="SMART" id="SM00267">
    <property type="entry name" value="GGDEF"/>
    <property type="match status" value="1"/>
</dbReference>
<proteinExistence type="predicted"/>
<dbReference type="InterPro" id="IPR000160">
    <property type="entry name" value="GGDEF_dom"/>
</dbReference>
<feature type="domain" description="EAL" evidence="3">
    <location>
        <begin position="546"/>
        <end position="795"/>
    </location>
</feature>
<evidence type="ECO:0000313" key="6">
    <source>
        <dbReference type="EMBL" id="SKA13925.1"/>
    </source>
</evidence>
<dbReference type="OrthoDB" id="9814202at2"/>
<evidence type="ECO:0000259" key="4">
    <source>
        <dbReference type="PROSITE" id="PS50885"/>
    </source>
</evidence>
<dbReference type="EMBL" id="FUXL01000006">
    <property type="protein sequence ID" value="SKA13925.1"/>
    <property type="molecule type" value="Genomic_DNA"/>
</dbReference>
<dbReference type="Gene3D" id="3.20.20.450">
    <property type="entry name" value="EAL domain"/>
    <property type="match status" value="1"/>
</dbReference>
<dbReference type="Pfam" id="PF12860">
    <property type="entry name" value="PAS_7"/>
    <property type="match status" value="1"/>
</dbReference>
<evidence type="ECO:0000259" key="3">
    <source>
        <dbReference type="PROSITE" id="PS50883"/>
    </source>
</evidence>
<keyword evidence="2" id="KW-0732">Signal</keyword>
<dbReference type="PANTHER" id="PTHR44757">
    <property type="entry name" value="DIGUANYLATE CYCLASE DGCP"/>
    <property type="match status" value="1"/>
</dbReference>
<dbReference type="PROSITE" id="PS50883">
    <property type="entry name" value="EAL"/>
    <property type="match status" value="1"/>
</dbReference>
<dbReference type="Pfam" id="PF00563">
    <property type="entry name" value="EAL"/>
    <property type="match status" value="1"/>
</dbReference>
<feature type="domain" description="HAMP" evidence="4">
    <location>
        <begin position="195"/>
        <end position="247"/>
    </location>
</feature>